<protein>
    <submittedName>
        <fullName evidence="1">Uncharacterized protein</fullName>
    </submittedName>
</protein>
<sequence>MIRRQDLSLAWFVDAGSLTDWLETWLAGRGLYEEGVADEGFDMALWPDASAQL</sequence>
<reference evidence="2" key="1">
    <citation type="submission" date="2023-07" db="EMBL/GenBank/DDBJ databases">
        <title>Whole genome shotgun sequence of Streptomyces spororaveus NBRC 15456.</title>
        <authorList>
            <person name="Komaki H."/>
            <person name="Tamura T."/>
        </authorList>
    </citation>
    <scope>NUCLEOTIDE SEQUENCE [LARGE SCALE GENOMIC DNA]</scope>
    <source>
        <strain evidence="2">NBRC 15456</strain>
    </source>
</reference>
<dbReference type="Proteomes" id="UP000608522">
    <property type="component" value="Unassembled WGS sequence"/>
</dbReference>
<name>A0ABQ3T2L5_9ACTN</name>
<dbReference type="EMBL" id="BNED01000002">
    <property type="protein sequence ID" value="GHI74637.1"/>
    <property type="molecule type" value="Genomic_DNA"/>
</dbReference>
<accession>A0ABQ3T2L5</accession>
<proteinExistence type="predicted"/>
<evidence type="ECO:0000313" key="1">
    <source>
        <dbReference type="EMBL" id="GHI74637.1"/>
    </source>
</evidence>
<organism evidence="1 2">
    <name type="scientific">Streptomyces spororaveus</name>
    <dbReference type="NCBI Taxonomy" id="284039"/>
    <lineage>
        <taxon>Bacteria</taxon>
        <taxon>Bacillati</taxon>
        <taxon>Actinomycetota</taxon>
        <taxon>Actinomycetes</taxon>
        <taxon>Kitasatosporales</taxon>
        <taxon>Streptomycetaceae</taxon>
        <taxon>Streptomyces</taxon>
    </lineage>
</organism>
<gene>
    <name evidence="1" type="ORF">Sspor_01980</name>
</gene>
<keyword evidence="2" id="KW-1185">Reference proteome</keyword>
<evidence type="ECO:0000313" key="2">
    <source>
        <dbReference type="Proteomes" id="UP000608522"/>
    </source>
</evidence>
<comment type="caution">
    <text evidence="1">The sequence shown here is derived from an EMBL/GenBank/DDBJ whole genome shotgun (WGS) entry which is preliminary data.</text>
</comment>